<accession>A0AAI9T9B1</accession>
<comment type="caution">
    <text evidence="1">The sequence shown here is derived from an EMBL/GenBank/DDBJ whole genome shotgun (WGS) entry which is preliminary data.</text>
</comment>
<gene>
    <name evidence="1" type="ORF">VN97_g10833</name>
</gene>
<evidence type="ECO:0000313" key="1">
    <source>
        <dbReference type="EMBL" id="KAJ9482585.1"/>
    </source>
</evidence>
<dbReference type="EMBL" id="LACB01000537">
    <property type="protein sequence ID" value="KAJ9482585.1"/>
    <property type="molecule type" value="Genomic_DNA"/>
</dbReference>
<sequence length="304" mass="34828">MGLRTGPKTQPICGLGWAGLWALWALRRSSICGSEKHPEHSIFAVSIFSFKLFVTSSPAIMRAAQKHPTAITLEPLMKFMKFTQKHTCQTPREKLLYLCDQNGGPSLLSRIVHDTTPVLAGKSLGRMNRTMLRQLLPIIDDMGNYDSIDLHAWLRHAITVVSTNATYDNLNPFQNRHIEDTFWELERNVALLLANIVPWLIARKTWKARKRLCAAFKDHFDLAGYEDGSDLLAMRYRSFLGAGLTHEEIAYAEVPLIVGLLTNTVPAAFWVHFELFSRPKLLEDIRERVRAKRPQYFSRRYAHR</sequence>
<dbReference type="GO" id="GO:0020037">
    <property type="term" value="F:heme binding"/>
    <property type="evidence" value="ECO:0007669"/>
    <property type="project" value="InterPro"/>
</dbReference>
<dbReference type="GO" id="GO:0016705">
    <property type="term" value="F:oxidoreductase activity, acting on paired donors, with incorporation or reduction of molecular oxygen"/>
    <property type="evidence" value="ECO:0007669"/>
    <property type="project" value="InterPro"/>
</dbReference>
<proteinExistence type="predicted"/>
<dbReference type="PANTHER" id="PTHR47582:SF1">
    <property type="entry name" value="P450, PUTATIVE (EUROFUNG)-RELATED"/>
    <property type="match status" value="1"/>
</dbReference>
<dbReference type="Proteomes" id="UP001227192">
    <property type="component" value="Unassembled WGS sequence"/>
</dbReference>
<dbReference type="SUPFAM" id="SSF48264">
    <property type="entry name" value="Cytochrome P450"/>
    <property type="match status" value="1"/>
</dbReference>
<dbReference type="InterPro" id="IPR036396">
    <property type="entry name" value="Cyt_P450_sf"/>
</dbReference>
<dbReference type="GO" id="GO:0005506">
    <property type="term" value="F:iron ion binding"/>
    <property type="evidence" value="ECO:0007669"/>
    <property type="project" value="InterPro"/>
</dbReference>
<dbReference type="AlphaFoldDB" id="A0AAI9T9B1"/>
<evidence type="ECO:0000313" key="2">
    <source>
        <dbReference type="Proteomes" id="UP001227192"/>
    </source>
</evidence>
<name>A0AAI9T9B1_PENTH</name>
<reference evidence="1" key="1">
    <citation type="submission" date="2015-06" db="EMBL/GenBank/DDBJ databases">
        <authorList>
            <person name="Nguyen H."/>
        </authorList>
    </citation>
    <scope>NUCLEOTIDE SEQUENCE</scope>
    <source>
        <strain evidence="1">DAOM 180753</strain>
    </source>
</reference>
<protein>
    <submittedName>
        <fullName evidence="1">Uncharacterized protein</fullName>
    </submittedName>
</protein>
<keyword evidence="2" id="KW-1185">Reference proteome</keyword>
<dbReference type="PANTHER" id="PTHR47582">
    <property type="entry name" value="P450, PUTATIVE (EUROFUNG)-RELATED"/>
    <property type="match status" value="1"/>
</dbReference>
<dbReference type="GO" id="GO:0004497">
    <property type="term" value="F:monooxygenase activity"/>
    <property type="evidence" value="ECO:0007669"/>
    <property type="project" value="InterPro"/>
</dbReference>
<organism evidence="1 2">
    <name type="scientific">Penicillium thymicola</name>
    <dbReference type="NCBI Taxonomy" id="293382"/>
    <lineage>
        <taxon>Eukaryota</taxon>
        <taxon>Fungi</taxon>
        <taxon>Dikarya</taxon>
        <taxon>Ascomycota</taxon>
        <taxon>Pezizomycotina</taxon>
        <taxon>Eurotiomycetes</taxon>
        <taxon>Eurotiomycetidae</taxon>
        <taxon>Eurotiales</taxon>
        <taxon>Aspergillaceae</taxon>
        <taxon>Penicillium</taxon>
    </lineage>
</organism>
<dbReference type="Gene3D" id="1.10.630.10">
    <property type="entry name" value="Cytochrome P450"/>
    <property type="match status" value="1"/>
</dbReference>
<dbReference type="InterPro" id="IPR053007">
    <property type="entry name" value="CYP450_monoxygenase_sec-met"/>
</dbReference>
<reference evidence="1" key="2">
    <citation type="journal article" date="2016" name="Fungal Biol.">
        <title>Ochratoxin A production by Penicillium thymicola.</title>
        <authorList>
            <person name="Nguyen H.D.T."/>
            <person name="McMullin D.R."/>
            <person name="Ponomareva E."/>
            <person name="Riley R."/>
            <person name="Pomraning K.R."/>
            <person name="Baker S.E."/>
            <person name="Seifert K.A."/>
        </authorList>
    </citation>
    <scope>NUCLEOTIDE SEQUENCE</scope>
    <source>
        <strain evidence="1">DAOM 180753</strain>
    </source>
</reference>